<evidence type="ECO:0000256" key="3">
    <source>
        <dbReference type="ARBA" id="ARBA00023163"/>
    </source>
</evidence>
<organism evidence="6 7">
    <name type="scientific">Actinocorallia herbida</name>
    <dbReference type="NCBI Taxonomy" id="58109"/>
    <lineage>
        <taxon>Bacteria</taxon>
        <taxon>Bacillati</taxon>
        <taxon>Actinomycetota</taxon>
        <taxon>Actinomycetes</taxon>
        <taxon>Streptosporangiales</taxon>
        <taxon>Thermomonosporaceae</taxon>
        <taxon>Actinocorallia</taxon>
    </lineage>
</organism>
<proteinExistence type="predicted"/>
<keyword evidence="1" id="KW-0805">Transcription regulation</keyword>
<dbReference type="InterPro" id="IPR050109">
    <property type="entry name" value="HTH-type_TetR-like_transc_reg"/>
</dbReference>
<dbReference type="Gene3D" id="1.10.357.10">
    <property type="entry name" value="Tetracycline Repressor, domain 2"/>
    <property type="match status" value="1"/>
</dbReference>
<evidence type="ECO:0000313" key="7">
    <source>
        <dbReference type="Proteomes" id="UP000272400"/>
    </source>
</evidence>
<dbReference type="PANTHER" id="PTHR30055">
    <property type="entry name" value="HTH-TYPE TRANSCRIPTIONAL REGULATOR RUTR"/>
    <property type="match status" value="1"/>
</dbReference>
<feature type="DNA-binding region" description="H-T-H motif" evidence="4">
    <location>
        <begin position="29"/>
        <end position="48"/>
    </location>
</feature>
<reference evidence="6 7" key="1">
    <citation type="submission" date="2018-11" db="EMBL/GenBank/DDBJ databases">
        <title>Sequencing the genomes of 1000 actinobacteria strains.</title>
        <authorList>
            <person name="Klenk H.-P."/>
        </authorList>
    </citation>
    <scope>NUCLEOTIDE SEQUENCE [LARGE SCALE GENOMIC DNA]</scope>
    <source>
        <strain evidence="6 7">DSM 44254</strain>
    </source>
</reference>
<comment type="caution">
    <text evidence="6">The sequence shown here is derived from an EMBL/GenBank/DDBJ whole genome shotgun (WGS) entry which is preliminary data.</text>
</comment>
<keyword evidence="3" id="KW-0804">Transcription</keyword>
<evidence type="ECO:0000259" key="5">
    <source>
        <dbReference type="PROSITE" id="PS50977"/>
    </source>
</evidence>
<dbReference type="Proteomes" id="UP000272400">
    <property type="component" value="Unassembled WGS sequence"/>
</dbReference>
<protein>
    <submittedName>
        <fullName evidence="6">TetR family transcriptional regulator</fullName>
    </submittedName>
</protein>
<accession>A0A3N1D1N3</accession>
<evidence type="ECO:0000313" key="6">
    <source>
        <dbReference type="EMBL" id="ROO87400.1"/>
    </source>
</evidence>
<dbReference type="SUPFAM" id="SSF46689">
    <property type="entry name" value="Homeodomain-like"/>
    <property type="match status" value="1"/>
</dbReference>
<dbReference type="OrthoDB" id="3404594at2"/>
<dbReference type="InterPro" id="IPR001647">
    <property type="entry name" value="HTH_TetR"/>
</dbReference>
<sequence>MQDSRELVRSELVRAAVHLFAELGFDQTSLQMVADAAGVPVAVARREFGDKTQLYMAAFRAVAINEQSVAEKISANFTYDRTGLYHLVDEVLEYALDNPDATALWMQRTMSDAADITEIEKMYFSPNFQNGRRLVARVIREDIDAEFALWTIMWCVRAFVRGGILDEQGQRVGKDDPRTMIRFRTYLHSLVDLFTTPSLRHT</sequence>
<dbReference type="GO" id="GO:0003700">
    <property type="term" value="F:DNA-binding transcription factor activity"/>
    <property type="evidence" value="ECO:0007669"/>
    <property type="project" value="TreeGrafter"/>
</dbReference>
<gene>
    <name evidence="6" type="ORF">EDD29_5007</name>
</gene>
<dbReference type="Pfam" id="PF00440">
    <property type="entry name" value="TetR_N"/>
    <property type="match status" value="1"/>
</dbReference>
<dbReference type="InterPro" id="IPR009057">
    <property type="entry name" value="Homeodomain-like_sf"/>
</dbReference>
<dbReference type="EMBL" id="RJKE01000001">
    <property type="protein sequence ID" value="ROO87400.1"/>
    <property type="molecule type" value="Genomic_DNA"/>
</dbReference>
<feature type="domain" description="HTH tetR-type" evidence="5">
    <location>
        <begin position="6"/>
        <end position="66"/>
    </location>
</feature>
<evidence type="ECO:0000256" key="4">
    <source>
        <dbReference type="PROSITE-ProRule" id="PRU00335"/>
    </source>
</evidence>
<name>A0A3N1D1N3_9ACTN</name>
<dbReference type="PROSITE" id="PS50977">
    <property type="entry name" value="HTH_TETR_2"/>
    <property type="match status" value="1"/>
</dbReference>
<evidence type="ECO:0000256" key="1">
    <source>
        <dbReference type="ARBA" id="ARBA00023015"/>
    </source>
</evidence>
<dbReference type="PANTHER" id="PTHR30055:SF234">
    <property type="entry name" value="HTH-TYPE TRANSCRIPTIONAL REGULATOR BETI"/>
    <property type="match status" value="1"/>
</dbReference>
<keyword evidence="2 4" id="KW-0238">DNA-binding</keyword>
<dbReference type="GO" id="GO:0000976">
    <property type="term" value="F:transcription cis-regulatory region binding"/>
    <property type="evidence" value="ECO:0007669"/>
    <property type="project" value="TreeGrafter"/>
</dbReference>
<keyword evidence="7" id="KW-1185">Reference proteome</keyword>
<evidence type="ECO:0000256" key="2">
    <source>
        <dbReference type="ARBA" id="ARBA00023125"/>
    </source>
</evidence>
<dbReference type="AlphaFoldDB" id="A0A3N1D1N3"/>